<evidence type="ECO:0000256" key="1">
    <source>
        <dbReference type="SAM" id="MobiDB-lite"/>
    </source>
</evidence>
<protein>
    <submittedName>
        <fullName evidence="2">Uncharacterized protein</fullName>
    </submittedName>
</protein>
<gene>
    <name evidence="2" type="ORF">EGW08_016722</name>
</gene>
<sequence length="168" mass="17303">MSYGSSSPCLIPPVDKCNLHTMEPPSQHTSGTCSLSLETSSTSPLSSPPTPPTASKTTLTSSPLPFSPPTPPQTKGKRTGVNPSRGVIALSLIKLSLWAEILLLGGVGSEDASAGFSATKVPGLNLISVQCNGSHLPPNARSIQNMVLFHYPAQAGGHPYTIASLSSV</sequence>
<feature type="non-terminal residue" evidence="2">
    <location>
        <position position="168"/>
    </location>
</feature>
<accession>A0A3S1B5L0</accession>
<name>A0A3S1B5L0_ELYCH</name>
<reference evidence="2 3" key="1">
    <citation type="submission" date="2019-01" db="EMBL/GenBank/DDBJ databases">
        <title>A draft genome assembly of the solar-powered sea slug Elysia chlorotica.</title>
        <authorList>
            <person name="Cai H."/>
            <person name="Li Q."/>
            <person name="Fang X."/>
            <person name="Li J."/>
            <person name="Curtis N.E."/>
            <person name="Altenburger A."/>
            <person name="Shibata T."/>
            <person name="Feng M."/>
            <person name="Maeda T."/>
            <person name="Schwartz J.A."/>
            <person name="Shigenobu S."/>
            <person name="Lundholm N."/>
            <person name="Nishiyama T."/>
            <person name="Yang H."/>
            <person name="Hasebe M."/>
            <person name="Li S."/>
            <person name="Pierce S.K."/>
            <person name="Wang J."/>
        </authorList>
    </citation>
    <scope>NUCLEOTIDE SEQUENCE [LARGE SCALE GENOMIC DNA]</scope>
    <source>
        <strain evidence="2">EC2010</strain>
        <tissue evidence="2">Whole organism of an adult</tissue>
    </source>
</reference>
<keyword evidence="3" id="KW-1185">Reference proteome</keyword>
<evidence type="ECO:0000313" key="3">
    <source>
        <dbReference type="Proteomes" id="UP000271974"/>
    </source>
</evidence>
<dbReference type="Proteomes" id="UP000271974">
    <property type="component" value="Unassembled WGS sequence"/>
</dbReference>
<evidence type="ECO:0000313" key="2">
    <source>
        <dbReference type="EMBL" id="RUS75517.1"/>
    </source>
</evidence>
<dbReference type="AlphaFoldDB" id="A0A3S1B5L0"/>
<comment type="caution">
    <text evidence="2">The sequence shown here is derived from an EMBL/GenBank/DDBJ whole genome shotgun (WGS) entry which is preliminary data.</text>
</comment>
<proteinExistence type="predicted"/>
<feature type="compositionally biased region" description="Low complexity" evidence="1">
    <location>
        <begin position="53"/>
        <end position="64"/>
    </location>
</feature>
<organism evidence="2 3">
    <name type="scientific">Elysia chlorotica</name>
    <name type="common">Eastern emerald elysia</name>
    <name type="synonym">Sea slug</name>
    <dbReference type="NCBI Taxonomy" id="188477"/>
    <lineage>
        <taxon>Eukaryota</taxon>
        <taxon>Metazoa</taxon>
        <taxon>Spiralia</taxon>
        <taxon>Lophotrochozoa</taxon>
        <taxon>Mollusca</taxon>
        <taxon>Gastropoda</taxon>
        <taxon>Heterobranchia</taxon>
        <taxon>Euthyneura</taxon>
        <taxon>Panpulmonata</taxon>
        <taxon>Sacoglossa</taxon>
        <taxon>Placobranchoidea</taxon>
        <taxon>Plakobranchidae</taxon>
        <taxon>Elysia</taxon>
    </lineage>
</organism>
<dbReference type="OrthoDB" id="6156796at2759"/>
<feature type="compositionally biased region" description="Low complexity" evidence="1">
    <location>
        <begin position="29"/>
        <end position="45"/>
    </location>
</feature>
<feature type="region of interest" description="Disordered" evidence="1">
    <location>
        <begin position="14"/>
        <end position="82"/>
    </location>
</feature>
<dbReference type="EMBL" id="RQTK01000734">
    <property type="protein sequence ID" value="RUS75517.1"/>
    <property type="molecule type" value="Genomic_DNA"/>
</dbReference>